<dbReference type="InterPro" id="IPR015019">
    <property type="entry name" value="LAMTOR3"/>
</dbReference>
<sequence length="126" mass="13491">MSQIENELQQVLNRATEDLLAIIITDKDGVVILKATRPDLPGHILEPAFTASFLLTSDQMSKIGFGKTNKVISVCGRYCIAQSGVESLILTLIAAQNANLGIMIDIGNDLRSAVEEVSRSCSSGGR</sequence>
<dbReference type="Pfam" id="PF08923">
    <property type="entry name" value="MAPKK1_Int"/>
    <property type="match status" value="1"/>
</dbReference>
<dbReference type="SMART" id="SM01278">
    <property type="entry name" value="MAPKK1_Int"/>
    <property type="match status" value="1"/>
</dbReference>
<dbReference type="Gene3D" id="3.30.450.30">
    <property type="entry name" value="Dynein light chain 2a, cytoplasmic"/>
    <property type="match status" value="1"/>
</dbReference>
<accession>A0ABQ8F920</accession>
<comment type="caution">
    <text evidence="2">The sequence shown here is derived from an EMBL/GenBank/DDBJ whole genome shotgun (WGS) entry which is preliminary data.</text>
</comment>
<dbReference type="PANTHER" id="PTHR13378:SF1">
    <property type="entry name" value="RAGULATOR COMPLEX PROTEIN LAMTOR3"/>
    <property type="match status" value="1"/>
</dbReference>
<dbReference type="SUPFAM" id="SSF103196">
    <property type="entry name" value="Roadblock/LC7 domain"/>
    <property type="match status" value="1"/>
</dbReference>
<evidence type="ECO:0008006" key="4">
    <source>
        <dbReference type="Google" id="ProtNLM"/>
    </source>
</evidence>
<evidence type="ECO:0000313" key="3">
    <source>
        <dbReference type="Proteomes" id="UP001648503"/>
    </source>
</evidence>
<organism evidence="2 3">
    <name type="scientific">Batrachochytrium salamandrivorans</name>
    <dbReference type="NCBI Taxonomy" id="1357716"/>
    <lineage>
        <taxon>Eukaryota</taxon>
        <taxon>Fungi</taxon>
        <taxon>Fungi incertae sedis</taxon>
        <taxon>Chytridiomycota</taxon>
        <taxon>Chytridiomycota incertae sedis</taxon>
        <taxon>Chytridiomycetes</taxon>
        <taxon>Rhizophydiales</taxon>
        <taxon>Rhizophydiales incertae sedis</taxon>
        <taxon>Batrachochytrium</taxon>
    </lineage>
</organism>
<reference evidence="2 3" key="1">
    <citation type="submission" date="2021-02" db="EMBL/GenBank/DDBJ databases">
        <title>Variation within the Batrachochytrium salamandrivorans European outbreak.</title>
        <authorList>
            <person name="Kelly M."/>
            <person name="Pasmans F."/>
            <person name="Shea T.P."/>
            <person name="Munoz J.F."/>
            <person name="Carranza S."/>
            <person name="Cuomo C.A."/>
            <person name="Martel A."/>
        </authorList>
    </citation>
    <scope>NUCLEOTIDE SEQUENCE [LARGE SCALE GENOMIC DNA]</scope>
    <source>
        <strain evidence="2 3">AMFP18/2</strain>
    </source>
</reference>
<proteinExistence type="inferred from homology"/>
<name>A0ABQ8F920_9FUNG</name>
<gene>
    <name evidence="2" type="ORF">BASA50_006775</name>
</gene>
<dbReference type="EMBL" id="JAFCIX010000336">
    <property type="protein sequence ID" value="KAH6594304.1"/>
    <property type="molecule type" value="Genomic_DNA"/>
</dbReference>
<protein>
    <recommendedName>
        <fullName evidence="4">Roadblock/LAMTOR2 domain-containing protein</fullName>
    </recommendedName>
</protein>
<evidence type="ECO:0000256" key="1">
    <source>
        <dbReference type="ARBA" id="ARBA00005356"/>
    </source>
</evidence>
<keyword evidence="3" id="KW-1185">Reference proteome</keyword>
<comment type="similarity">
    <text evidence="1">Belongs to the LAMTOR3 family.</text>
</comment>
<dbReference type="Proteomes" id="UP001648503">
    <property type="component" value="Unassembled WGS sequence"/>
</dbReference>
<evidence type="ECO:0000313" key="2">
    <source>
        <dbReference type="EMBL" id="KAH6594304.1"/>
    </source>
</evidence>
<dbReference type="PANTHER" id="PTHR13378">
    <property type="entry name" value="REGULATOR COMPLEX PROTEIN LAMTOR3"/>
    <property type="match status" value="1"/>
</dbReference>